<feature type="transmembrane region" description="Helical" evidence="9">
    <location>
        <begin position="70"/>
        <end position="88"/>
    </location>
</feature>
<keyword evidence="4 9" id="KW-1133">Transmembrane helix</keyword>
<accession>A0A1E4STP3</accession>
<dbReference type="InterPro" id="IPR007568">
    <property type="entry name" value="RTA1"/>
</dbReference>
<dbReference type="AlphaFoldDB" id="A0A1E4STP3"/>
<evidence type="ECO:0000256" key="2">
    <source>
        <dbReference type="ARBA" id="ARBA00009969"/>
    </source>
</evidence>
<protein>
    <recommendedName>
        <fullName evidence="8">Sphingoid long-chain base transporter RSB1</fullName>
    </recommendedName>
</protein>
<evidence type="ECO:0000313" key="11">
    <source>
        <dbReference type="Proteomes" id="UP000094801"/>
    </source>
</evidence>
<dbReference type="PANTHER" id="PTHR31465">
    <property type="entry name" value="PROTEIN RTA1-RELATED"/>
    <property type="match status" value="1"/>
</dbReference>
<name>A0A1E4STP3_9ASCO</name>
<feature type="transmembrane region" description="Helical" evidence="9">
    <location>
        <begin position="271"/>
        <end position="292"/>
    </location>
</feature>
<evidence type="ECO:0000256" key="1">
    <source>
        <dbReference type="ARBA" id="ARBA00004651"/>
    </source>
</evidence>
<keyword evidence="11" id="KW-1185">Reference proteome</keyword>
<evidence type="ECO:0000256" key="8">
    <source>
        <dbReference type="ARBA" id="ARBA00041117"/>
    </source>
</evidence>
<keyword evidence="6 9" id="KW-0472">Membrane</keyword>
<comment type="function">
    <text evidence="7">Catalyzes the ATP-dependent translocation of sphingoid long-chain bases (LCBs) from the cytoplasmic site toward the extracytoplasmic side of the membrane (flip-flop). Involved in the establishment of the functional lipid asymmetry of the plasma membrane. Regulates intracellular levels of LCBs, sphingolipid precursors that are growth inhibitory at increased levels.</text>
</comment>
<comment type="subcellular location">
    <subcellularLocation>
        <location evidence="1">Cell membrane</location>
        <topology evidence="1">Multi-pass membrane protein</topology>
    </subcellularLocation>
</comment>
<feature type="transmembrane region" description="Helical" evidence="9">
    <location>
        <begin position="181"/>
        <end position="205"/>
    </location>
</feature>
<gene>
    <name evidence="10" type="ORF">CANARDRAFT_204432</name>
</gene>
<feature type="transmembrane region" description="Helical" evidence="9">
    <location>
        <begin position="103"/>
        <end position="125"/>
    </location>
</feature>
<dbReference type="GO" id="GO:0000324">
    <property type="term" value="C:fungal-type vacuole"/>
    <property type="evidence" value="ECO:0007669"/>
    <property type="project" value="TreeGrafter"/>
</dbReference>
<proteinExistence type="inferred from homology"/>
<evidence type="ECO:0000256" key="6">
    <source>
        <dbReference type="ARBA" id="ARBA00023136"/>
    </source>
</evidence>
<dbReference type="Proteomes" id="UP000094801">
    <property type="component" value="Unassembled WGS sequence"/>
</dbReference>
<keyword evidence="5" id="KW-0445">Lipid transport</keyword>
<dbReference type="Pfam" id="PF04479">
    <property type="entry name" value="RTA1"/>
    <property type="match status" value="1"/>
</dbReference>
<evidence type="ECO:0000256" key="9">
    <source>
        <dbReference type="SAM" id="Phobius"/>
    </source>
</evidence>
<evidence type="ECO:0000313" key="10">
    <source>
        <dbReference type="EMBL" id="ODV82807.1"/>
    </source>
</evidence>
<dbReference type="PANTHER" id="PTHR31465:SF9">
    <property type="entry name" value="SPHINGOID LONG-CHAIN BASE TRANSPORTER RSB1"/>
    <property type="match status" value="1"/>
</dbReference>
<feature type="transmembrane region" description="Helical" evidence="9">
    <location>
        <begin position="146"/>
        <end position="169"/>
    </location>
</feature>
<dbReference type="OrthoDB" id="3358017at2759"/>
<feature type="transmembrane region" description="Helical" evidence="9">
    <location>
        <begin position="43"/>
        <end position="63"/>
    </location>
</feature>
<comment type="similarity">
    <text evidence="2">Belongs to the lipid-translocating exporter (LTE) (TC 9.A.26.1) family.</text>
</comment>
<dbReference type="GO" id="GO:0005886">
    <property type="term" value="C:plasma membrane"/>
    <property type="evidence" value="ECO:0007669"/>
    <property type="project" value="UniProtKB-SubCell"/>
</dbReference>
<keyword evidence="5" id="KW-0813">Transport</keyword>
<reference evidence="11" key="1">
    <citation type="submission" date="2016-04" db="EMBL/GenBank/DDBJ databases">
        <title>Comparative genomics of biotechnologically important yeasts.</title>
        <authorList>
            <consortium name="DOE Joint Genome Institute"/>
            <person name="Riley R."/>
            <person name="Haridas S."/>
            <person name="Wolfe K.H."/>
            <person name="Lopes M.R."/>
            <person name="Hittinger C.T."/>
            <person name="Goker M."/>
            <person name="Salamov A."/>
            <person name="Wisecaver J."/>
            <person name="Long T.M."/>
            <person name="Aerts A.L."/>
            <person name="Barry K."/>
            <person name="Choi C."/>
            <person name="Clum A."/>
            <person name="Coughlan A.Y."/>
            <person name="Deshpande S."/>
            <person name="Douglass A.P."/>
            <person name="Hanson S.J."/>
            <person name="Klenk H.-P."/>
            <person name="Labutti K."/>
            <person name="Lapidus A."/>
            <person name="Lindquist E."/>
            <person name="Lipzen A."/>
            <person name="Meier-Kolthoff J.P."/>
            <person name="Ohm R.A."/>
            <person name="Otillar R.P."/>
            <person name="Pangilinan J."/>
            <person name="Peng Y."/>
            <person name="Rokas A."/>
            <person name="Rosa C.A."/>
            <person name="Scheuner C."/>
            <person name="Sibirny A.A."/>
            <person name="Slot J.C."/>
            <person name="Stielow J.B."/>
            <person name="Sun H."/>
            <person name="Kurtzman C.P."/>
            <person name="Blackwell M."/>
            <person name="Grigoriev I.V."/>
            <person name="Jeffries T.W."/>
        </authorList>
    </citation>
    <scope>NUCLEOTIDE SEQUENCE [LARGE SCALE GENOMIC DNA]</scope>
    <source>
        <strain evidence="11">NRRL YB-2248</strain>
    </source>
</reference>
<dbReference type="STRING" id="983967.A0A1E4STP3"/>
<organism evidence="10 11">
    <name type="scientific">[Candida] arabinofermentans NRRL YB-2248</name>
    <dbReference type="NCBI Taxonomy" id="983967"/>
    <lineage>
        <taxon>Eukaryota</taxon>
        <taxon>Fungi</taxon>
        <taxon>Dikarya</taxon>
        <taxon>Ascomycota</taxon>
        <taxon>Saccharomycotina</taxon>
        <taxon>Pichiomycetes</taxon>
        <taxon>Pichiales</taxon>
        <taxon>Pichiaceae</taxon>
        <taxon>Ogataea</taxon>
        <taxon>Ogataea/Candida clade</taxon>
    </lineage>
</organism>
<dbReference type="GO" id="GO:0006869">
    <property type="term" value="P:lipid transport"/>
    <property type="evidence" value="ECO:0007669"/>
    <property type="project" value="UniProtKB-KW"/>
</dbReference>
<feature type="transmembrane region" description="Helical" evidence="9">
    <location>
        <begin position="235"/>
        <end position="256"/>
    </location>
</feature>
<evidence type="ECO:0000256" key="7">
    <source>
        <dbReference type="ARBA" id="ARBA00037472"/>
    </source>
</evidence>
<dbReference type="EMBL" id="KV453873">
    <property type="protein sequence ID" value="ODV82807.1"/>
    <property type="molecule type" value="Genomic_DNA"/>
</dbReference>
<evidence type="ECO:0000256" key="4">
    <source>
        <dbReference type="ARBA" id="ARBA00022989"/>
    </source>
</evidence>
<evidence type="ECO:0000256" key="3">
    <source>
        <dbReference type="ARBA" id="ARBA00022692"/>
    </source>
</evidence>
<sequence>MEEYATATASSVKESLASQIASSPIANEIIIGDAYYGGNAPNFAGNLALLIVMSIFLIYHFVAGIYYKQWWFMSCWTIFLIMEVVGYIGRCISANDVYGYDPYVIQLVCLTIAPCFTMAGIYYLLAQLTVITSENLSNLKPMQYSLIFIIADVVSILIQAAGGGIAAGSSDESGNRLGANIMVGGIGVQVFSMAVFQLLWFTFLYKLYKIKQNNQQFEKLNPKYEYIRNSTLFKFIPYAISFSVLFVFVRSIYRLIELAQGWNGKLAITEIYFFTLESLMMCLATLCLTLCYPGMAYGRNGLKIVVEKGLKNSLSFKKKKKNVVDVYTEEVTFNERDPDHYIKMKTLRGTPL</sequence>
<keyword evidence="3 9" id="KW-0812">Transmembrane</keyword>
<evidence type="ECO:0000256" key="5">
    <source>
        <dbReference type="ARBA" id="ARBA00023055"/>
    </source>
</evidence>